<dbReference type="Proteomes" id="UP000178912">
    <property type="component" value="Unassembled WGS sequence"/>
</dbReference>
<reference evidence="3" key="1">
    <citation type="submission" date="2016-03" db="EMBL/GenBank/DDBJ databases">
        <authorList>
            <person name="Guldener U."/>
        </authorList>
    </citation>
    <scope>NUCLEOTIDE SEQUENCE [LARGE SCALE GENOMIC DNA]</scope>
    <source>
        <strain evidence="3">04CH-RAC-A.6.1</strain>
    </source>
</reference>
<dbReference type="InterPro" id="IPR052895">
    <property type="entry name" value="HetReg/Transcr_Mod"/>
</dbReference>
<evidence type="ECO:0000313" key="3">
    <source>
        <dbReference type="Proteomes" id="UP000178912"/>
    </source>
</evidence>
<keyword evidence="3" id="KW-1185">Reference proteome</keyword>
<dbReference type="InterPro" id="IPR010730">
    <property type="entry name" value="HET"/>
</dbReference>
<protein>
    <recommendedName>
        <fullName evidence="1">Heterokaryon incompatibility domain-containing protein</fullName>
    </recommendedName>
</protein>
<dbReference type="PANTHER" id="PTHR24148:SF64">
    <property type="entry name" value="HETEROKARYON INCOMPATIBILITY DOMAIN-CONTAINING PROTEIN"/>
    <property type="match status" value="1"/>
</dbReference>
<dbReference type="EMBL" id="FJUX01000012">
    <property type="protein sequence ID" value="CZS92485.1"/>
    <property type="molecule type" value="Genomic_DNA"/>
</dbReference>
<dbReference type="Pfam" id="PF06985">
    <property type="entry name" value="HET"/>
    <property type="match status" value="1"/>
</dbReference>
<name>A0A1E1K2Z4_9HELO</name>
<gene>
    <name evidence="2" type="ORF">RAG0_03074</name>
</gene>
<sequence length="351" mass="40552">MFPASCSSQLQPQGRVSGKARGRQTEYLSLIPTWTLCIVTTIYTPLREGARRIYKNDGSFPPDVSEAKDTKDTENTIFLTASTRNYHTVTTGDIRVLSLLPGLFDDPLRCQLAIEPIEQHPMYDALSYMWGNPSDTRLITVDNDQAFAVTVSLENALRHIRLQTRIRYLRIDSVCINQSDIKERSSQINLMREIYSRAILSAVWIDVELSLDSSCVQRLLSLEEDTRLDGIGDDPKFWEPLIPLLQHPYWERLWVQQELVFSPKLEFNCRGVTIPGDKLMAFQLQIFHKSSQRQSLFHIPDKWTILGNQMGTEKTFSRRLGLWREMLKHKVPVDPFTLKPDYSFQRPPAEY</sequence>
<feature type="domain" description="Heterokaryon incompatibility" evidence="1">
    <location>
        <begin position="123"/>
        <end position="258"/>
    </location>
</feature>
<evidence type="ECO:0000313" key="2">
    <source>
        <dbReference type="EMBL" id="CZS92485.1"/>
    </source>
</evidence>
<proteinExistence type="predicted"/>
<accession>A0A1E1K2Z4</accession>
<dbReference type="PANTHER" id="PTHR24148">
    <property type="entry name" value="ANKYRIN REPEAT DOMAIN-CONTAINING PROTEIN 39 HOMOLOG-RELATED"/>
    <property type="match status" value="1"/>
</dbReference>
<dbReference type="AlphaFoldDB" id="A0A1E1K2Z4"/>
<evidence type="ECO:0000259" key="1">
    <source>
        <dbReference type="Pfam" id="PF06985"/>
    </source>
</evidence>
<dbReference type="OrthoDB" id="3553147at2759"/>
<organism evidence="2 3">
    <name type="scientific">Rhynchosporium agropyri</name>
    <dbReference type="NCBI Taxonomy" id="914238"/>
    <lineage>
        <taxon>Eukaryota</taxon>
        <taxon>Fungi</taxon>
        <taxon>Dikarya</taxon>
        <taxon>Ascomycota</taxon>
        <taxon>Pezizomycotina</taxon>
        <taxon>Leotiomycetes</taxon>
        <taxon>Helotiales</taxon>
        <taxon>Ploettnerulaceae</taxon>
        <taxon>Rhynchosporium</taxon>
    </lineage>
</organism>